<feature type="transmembrane region" description="Helical" evidence="10">
    <location>
        <begin position="1255"/>
        <end position="1278"/>
    </location>
</feature>
<dbReference type="EMBL" id="JAUJYO010000007">
    <property type="protein sequence ID" value="KAK1311946.1"/>
    <property type="molecule type" value="Genomic_DNA"/>
</dbReference>
<feature type="transmembrane region" description="Helical" evidence="10">
    <location>
        <begin position="1400"/>
        <end position="1423"/>
    </location>
</feature>
<reference evidence="12" key="1">
    <citation type="journal article" date="2023" name="Nat. Commun.">
        <title>Diploid and tetraploid genomes of Acorus and the evolution of monocots.</title>
        <authorList>
            <person name="Ma L."/>
            <person name="Liu K.W."/>
            <person name="Li Z."/>
            <person name="Hsiao Y.Y."/>
            <person name="Qi Y."/>
            <person name="Fu T."/>
            <person name="Tang G.D."/>
            <person name="Zhang D."/>
            <person name="Sun W.H."/>
            <person name="Liu D.K."/>
            <person name="Li Y."/>
            <person name="Chen G.Z."/>
            <person name="Liu X.D."/>
            <person name="Liao X.Y."/>
            <person name="Jiang Y.T."/>
            <person name="Yu X."/>
            <person name="Hao Y."/>
            <person name="Huang J."/>
            <person name="Zhao X.W."/>
            <person name="Ke S."/>
            <person name="Chen Y.Y."/>
            <person name="Wu W.L."/>
            <person name="Hsu J.L."/>
            <person name="Lin Y.F."/>
            <person name="Huang M.D."/>
            <person name="Li C.Y."/>
            <person name="Huang L."/>
            <person name="Wang Z.W."/>
            <person name="Zhao X."/>
            <person name="Zhong W.Y."/>
            <person name="Peng D.H."/>
            <person name="Ahmad S."/>
            <person name="Lan S."/>
            <person name="Zhang J.S."/>
            <person name="Tsai W.C."/>
            <person name="Van de Peer Y."/>
            <person name="Liu Z.J."/>
        </authorList>
    </citation>
    <scope>NUCLEOTIDE SEQUENCE</scope>
    <source>
        <strain evidence="12">CP</strain>
    </source>
</reference>
<feature type="transmembrane region" description="Helical" evidence="10">
    <location>
        <begin position="744"/>
        <end position="770"/>
    </location>
</feature>
<feature type="transmembrane region" description="Helical" evidence="10">
    <location>
        <begin position="552"/>
        <end position="572"/>
    </location>
</feature>
<dbReference type="Gene3D" id="3.40.50.300">
    <property type="entry name" value="P-loop containing nucleotide triphosphate hydrolases"/>
    <property type="match status" value="2"/>
</dbReference>
<keyword evidence="13" id="KW-1185">Reference proteome</keyword>
<dbReference type="Pfam" id="PF01061">
    <property type="entry name" value="ABC2_membrane"/>
    <property type="match status" value="2"/>
</dbReference>
<evidence type="ECO:0000256" key="7">
    <source>
        <dbReference type="ARBA" id="ARBA00022840"/>
    </source>
</evidence>
<keyword evidence="9 10" id="KW-0472">Membrane</keyword>
<name>A0AAV9EE62_ACOCL</name>
<evidence type="ECO:0000259" key="11">
    <source>
        <dbReference type="PROSITE" id="PS50893"/>
    </source>
</evidence>
<dbReference type="GO" id="GO:0016887">
    <property type="term" value="F:ATP hydrolysis activity"/>
    <property type="evidence" value="ECO:0007669"/>
    <property type="project" value="InterPro"/>
</dbReference>
<gene>
    <name evidence="12" type="primary">TUR2</name>
    <name evidence="12" type="ORF">QJS10_CPA07g00555</name>
</gene>
<feature type="transmembrane region" description="Helical" evidence="10">
    <location>
        <begin position="1352"/>
        <end position="1371"/>
    </location>
</feature>
<feature type="transmembrane region" description="Helical" evidence="10">
    <location>
        <begin position="603"/>
        <end position="625"/>
    </location>
</feature>
<evidence type="ECO:0000256" key="1">
    <source>
        <dbReference type="ARBA" id="ARBA00004141"/>
    </source>
</evidence>
<dbReference type="InterPro" id="IPR034001">
    <property type="entry name" value="ABCG_PDR_1"/>
</dbReference>
<dbReference type="InterPro" id="IPR003593">
    <property type="entry name" value="AAA+_ATPase"/>
</dbReference>
<evidence type="ECO:0000313" key="13">
    <source>
        <dbReference type="Proteomes" id="UP001180020"/>
    </source>
</evidence>
<dbReference type="InterPro" id="IPR013581">
    <property type="entry name" value="PDR_assoc"/>
</dbReference>
<organism evidence="12 13">
    <name type="scientific">Acorus calamus</name>
    <name type="common">Sweet flag</name>
    <dbReference type="NCBI Taxonomy" id="4465"/>
    <lineage>
        <taxon>Eukaryota</taxon>
        <taxon>Viridiplantae</taxon>
        <taxon>Streptophyta</taxon>
        <taxon>Embryophyta</taxon>
        <taxon>Tracheophyta</taxon>
        <taxon>Spermatophyta</taxon>
        <taxon>Magnoliopsida</taxon>
        <taxon>Liliopsida</taxon>
        <taxon>Acoraceae</taxon>
        <taxon>Acorus</taxon>
    </lineage>
</organism>
<dbReference type="InterPro" id="IPR034003">
    <property type="entry name" value="ABCG_PDR_2"/>
</dbReference>
<evidence type="ECO:0000313" key="12">
    <source>
        <dbReference type="EMBL" id="KAK1311946.1"/>
    </source>
</evidence>
<dbReference type="PANTHER" id="PTHR48040:SF35">
    <property type="entry name" value="ABC TRANSPORTER G FAMILY MEMBER 39-LIKE"/>
    <property type="match status" value="1"/>
</dbReference>
<evidence type="ECO:0000256" key="3">
    <source>
        <dbReference type="ARBA" id="ARBA00022448"/>
    </source>
</evidence>
<dbReference type="CDD" id="cd03232">
    <property type="entry name" value="ABCG_PDR_domain2"/>
    <property type="match status" value="1"/>
</dbReference>
<evidence type="ECO:0000256" key="6">
    <source>
        <dbReference type="ARBA" id="ARBA00022741"/>
    </source>
</evidence>
<feature type="domain" description="ABC transporter" evidence="11">
    <location>
        <begin position="831"/>
        <end position="1083"/>
    </location>
</feature>
<dbReference type="SUPFAM" id="SSF52540">
    <property type="entry name" value="P-loop containing nucleoside triphosphate hydrolases"/>
    <property type="match status" value="2"/>
</dbReference>
<dbReference type="CDD" id="cd03233">
    <property type="entry name" value="ABCG_PDR_domain1"/>
    <property type="match status" value="1"/>
</dbReference>
<dbReference type="SMART" id="SM00382">
    <property type="entry name" value="AAA"/>
    <property type="match status" value="2"/>
</dbReference>
<feature type="transmembrane region" description="Helical" evidence="10">
    <location>
        <begin position="1320"/>
        <end position="1340"/>
    </location>
</feature>
<keyword evidence="5" id="KW-0677">Repeat</keyword>
<dbReference type="InterPro" id="IPR029481">
    <property type="entry name" value="ABC_trans_N"/>
</dbReference>
<dbReference type="PROSITE" id="PS50893">
    <property type="entry name" value="ABC_TRANSPORTER_2"/>
    <property type="match status" value="2"/>
</dbReference>
<reference evidence="12" key="2">
    <citation type="submission" date="2023-06" db="EMBL/GenBank/DDBJ databases">
        <authorList>
            <person name="Ma L."/>
            <person name="Liu K.-W."/>
            <person name="Li Z."/>
            <person name="Hsiao Y.-Y."/>
            <person name="Qi Y."/>
            <person name="Fu T."/>
            <person name="Tang G."/>
            <person name="Zhang D."/>
            <person name="Sun W.-H."/>
            <person name="Liu D.-K."/>
            <person name="Li Y."/>
            <person name="Chen G.-Z."/>
            <person name="Liu X.-D."/>
            <person name="Liao X.-Y."/>
            <person name="Jiang Y.-T."/>
            <person name="Yu X."/>
            <person name="Hao Y."/>
            <person name="Huang J."/>
            <person name="Zhao X.-W."/>
            <person name="Ke S."/>
            <person name="Chen Y.-Y."/>
            <person name="Wu W.-L."/>
            <person name="Hsu J.-L."/>
            <person name="Lin Y.-F."/>
            <person name="Huang M.-D."/>
            <person name="Li C.-Y."/>
            <person name="Huang L."/>
            <person name="Wang Z.-W."/>
            <person name="Zhao X."/>
            <person name="Zhong W.-Y."/>
            <person name="Peng D.-H."/>
            <person name="Ahmad S."/>
            <person name="Lan S."/>
            <person name="Zhang J.-S."/>
            <person name="Tsai W.-C."/>
            <person name="Van De Peer Y."/>
            <person name="Liu Z.-J."/>
        </authorList>
    </citation>
    <scope>NUCLEOTIDE SEQUENCE</scope>
    <source>
        <strain evidence="12">CP</strain>
        <tissue evidence="12">Leaves</tissue>
    </source>
</reference>
<dbReference type="InterPro" id="IPR027417">
    <property type="entry name" value="P-loop_NTPase"/>
</dbReference>
<evidence type="ECO:0000256" key="2">
    <source>
        <dbReference type="ARBA" id="ARBA00006012"/>
    </source>
</evidence>
<feature type="domain" description="ABC transporter" evidence="11">
    <location>
        <begin position="151"/>
        <end position="423"/>
    </location>
</feature>
<keyword evidence="6" id="KW-0547">Nucleotide-binding</keyword>
<dbReference type="GO" id="GO:0140359">
    <property type="term" value="F:ABC-type transporter activity"/>
    <property type="evidence" value="ECO:0007669"/>
    <property type="project" value="InterPro"/>
</dbReference>
<dbReference type="Pfam" id="PF00005">
    <property type="entry name" value="ABC_tran"/>
    <property type="match status" value="2"/>
</dbReference>
<dbReference type="PANTHER" id="PTHR48040">
    <property type="entry name" value="PLEIOTROPIC DRUG RESISTANCE PROTEIN 1-LIKE ISOFORM X1"/>
    <property type="match status" value="1"/>
</dbReference>
<feature type="transmembrane region" description="Helical" evidence="10">
    <location>
        <begin position="1290"/>
        <end position="1314"/>
    </location>
</feature>
<protein>
    <submittedName>
        <fullName evidence="12">Pleiotropic drug resistance protein TUR2</fullName>
    </submittedName>
</protein>
<comment type="caution">
    <text evidence="12">The sequence shown here is derived from an EMBL/GenBank/DDBJ whole genome shotgun (WGS) entry which is preliminary data.</text>
</comment>
<dbReference type="InterPro" id="IPR013525">
    <property type="entry name" value="ABC2_TM"/>
</dbReference>
<dbReference type="GO" id="GO:0005524">
    <property type="term" value="F:ATP binding"/>
    <property type="evidence" value="ECO:0007669"/>
    <property type="project" value="UniProtKB-KW"/>
</dbReference>
<evidence type="ECO:0000256" key="8">
    <source>
        <dbReference type="ARBA" id="ARBA00022989"/>
    </source>
</evidence>
<feature type="transmembrane region" description="Helical" evidence="10">
    <location>
        <begin position="637"/>
        <end position="656"/>
    </location>
</feature>
<evidence type="ECO:0000256" key="4">
    <source>
        <dbReference type="ARBA" id="ARBA00022692"/>
    </source>
</evidence>
<feature type="transmembrane region" description="Helical" evidence="10">
    <location>
        <begin position="662"/>
        <end position="684"/>
    </location>
</feature>
<keyword evidence="4 10" id="KW-0812">Transmembrane</keyword>
<dbReference type="Proteomes" id="UP001180020">
    <property type="component" value="Unassembled WGS sequence"/>
</dbReference>
<evidence type="ECO:0000256" key="10">
    <source>
        <dbReference type="SAM" id="Phobius"/>
    </source>
</evidence>
<keyword evidence="8 10" id="KW-1133">Transmembrane helix</keyword>
<evidence type="ECO:0000256" key="9">
    <source>
        <dbReference type="ARBA" id="ARBA00023136"/>
    </source>
</evidence>
<proteinExistence type="inferred from homology"/>
<keyword evidence="3" id="KW-0813">Transport</keyword>
<dbReference type="FunFam" id="3.40.50.300:FF:000059">
    <property type="entry name" value="ABC transporter G family member 40"/>
    <property type="match status" value="1"/>
</dbReference>
<dbReference type="Pfam" id="PF14510">
    <property type="entry name" value="ABC_trans_N"/>
    <property type="match status" value="1"/>
</dbReference>
<evidence type="ECO:0000256" key="5">
    <source>
        <dbReference type="ARBA" id="ARBA00022737"/>
    </source>
</evidence>
<sequence length="1431" mass="162114">MDSDGIYRVASLRRNGSAWRSTSATEVFSRSVREEDDEEALKWAALEKLPTYDRIRKGILTGETGDLKEIDIGNLGYEERKNLVERLVRVAEEDNERFLRKLKDRMDRVGIENPTIEVRFEHLNINAKVYVGDSGVPTVLNSFVNKIESVLNYLHVLPSRKRPISVLRDVSGIIKPSRMTLLLGPPGSGKTSLLLALAGKLDSMLDVSGSITYNGHGLNEFVPRRTSAYISQNDLHLGQLTVRETLAFSARCQGVGTRYEMLMELSRREKAANIKPDPDIDVYMKASSIEGQESVVVDYILKILGLEICADTMVGDQMMRGISGGQKKRVTTGEMLVGPSKALFMDEISTGLDSSTTFQIVNSIRQSVHILEGTALIALLQPAPETYDLFDDIILLSEGQIVYQGPRENVVEFFESMGFKCPERKGVADFLQEVTSRKDQAQYWSRRNEPYRFISVQEFSDAFQSFHVGRAVAEALSTQFDRKKNHPAALTTSEYGINKKELFKACLERELVLMKRNAFVYIFKVNQLIIIATITMTVFLRNKMYHRNVEDGQIYMGALFVALLALLFNGFAELAMSIAKLPVFYKQRDLLFFPGWAYALPSWLIKMPISFIECAVWTGLTYYVIGYDPYIERFFRQYLILVLVSQMASALFRFLGSVGRNMVIASTFGSFAQLVLMVLGGFVLSRTDIKKWWKWGYWASPLMYAQNAIVVNEFLGKKWEQQIGNKTLGALVLESRGFFPEAKWFWIGIGALIGYILLLNGLYTLALSYLDSIDKGQTLVSEEALREKHANRTGEQIELVSKRAEPRGGEIRRVNQSQKKGMVLPFEPLSIVFDEICYSVDMPPEMKARGVEEDRLVLLKNLSGAFRPGVLTALMGVSGAGKTTLMDVLAGRKTGGYIEGNINISGYPKKQETFARISGYCEQTDIHSPHVTVYESLVYSAWLRLSPDVDGDTRKMFIEEVMELVELNSLRNSLVGLPGVNGLSTEQRKRLTIAVELVANPSIIFMDEPTSGLDARAAAIVMRTVRNTVDTGRTVVCTIHQPSIDIFEAFDELFLMKRGGEEIYVGPLGRFSCDLIKYFEGIDGVSKIKDQYNPATWMLEVTSASQEELLGVDFTQIYKNSDLHRRNKALIGELSVPPPGSKDLYFPTQYSQPFLTQCFACLWKQHKSYWRNPAYTATRIFFTTVIALMFGSIFWKLGSKRTKRQDLFNAMGSMYAAVLFIGIQNSQTVQPIVDVERTVFYREKAAGMYSALPYAFAQVAIEIPYVLFQTLIYGVIVYSMINFQWTAEKFLWYLFFMFLSFLYFTYYGMMAVAVTPNSHIAAVVATAFYGIWNLFAGFVIPRPRIPIWWRWYYWACPIAWTLYGLIVSQFGDITDEMEDTGVKETVQQYLKRYFGFKHDFLGGISAALIGFDVLFAFVFAYSIKVFNFQTR</sequence>
<accession>A0AAV9EE62</accession>
<dbReference type="InterPro" id="IPR003439">
    <property type="entry name" value="ABC_transporter-like_ATP-bd"/>
</dbReference>
<dbReference type="InterPro" id="IPR043926">
    <property type="entry name" value="ABCG_dom"/>
</dbReference>
<keyword evidence="7" id="KW-0067">ATP-binding</keyword>
<feature type="transmembrane region" description="Helical" evidence="10">
    <location>
        <begin position="1207"/>
        <end position="1224"/>
    </location>
</feature>
<feature type="transmembrane region" description="Helical" evidence="10">
    <location>
        <begin position="518"/>
        <end position="540"/>
    </location>
</feature>
<feature type="transmembrane region" description="Helical" evidence="10">
    <location>
        <begin position="1174"/>
        <end position="1195"/>
    </location>
</feature>
<dbReference type="FunFam" id="3.40.50.300:FF:000179">
    <property type="entry name" value="ABC transporter G family member 34"/>
    <property type="match status" value="1"/>
</dbReference>
<dbReference type="Pfam" id="PF08370">
    <property type="entry name" value="PDR_assoc"/>
    <property type="match status" value="1"/>
</dbReference>
<dbReference type="GO" id="GO:0016020">
    <property type="term" value="C:membrane"/>
    <property type="evidence" value="ECO:0007669"/>
    <property type="project" value="UniProtKB-SubCell"/>
</dbReference>
<comment type="subcellular location">
    <subcellularLocation>
        <location evidence="1">Membrane</location>
        <topology evidence="1">Multi-pass membrane protein</topology>
    </subcellularLocation>
</comment>
<dbReference type="Pfam" id="PF19055">
    <property type="entry name" value="ABC2_membrane_7"/>
    <property type="match status" value="1"/>
</dbReference>
<comment type="similarity">
    <text evidence="2">Belongs to the ABC transporter superfamily. ABCG family. PDR (TC 3.A.1.205) subfamily.</text>
</comment>